<keyword evidence="4" id="KW-1185">Reference proteome</keyword>
<accession>A0A542SNL0</accession>
<evidence type="ECO:0000313" key="3">
    <source>
        <dbReference type="EMBL" id="TQK76203.1"/>
    </source>
</evidence>
<dbReference type="AlphaFoldDB" id="A0A542SNL0"/>
<keyword evidence="1" id="KW-0472">Membrane</keyword>
<dbReference type="Proteomes" id="UP000316181">
    <property type="component" value="Unassembled WGS sequence"/>
</dbReference>
<proteinExistence type="predicted"/>
<keyword evidence="1" id="KW-0812">Transmembrane</keyword>
<evidence type="ECO:0000256" key="1">
    <source>
        <dbReference type="SAM" id="Phobius"/>
    </source>
</evidence>
<dbReference type="InterPro" id="IPR025646">
    <property type="entry name" value="DUF4350"/>
</dbReference>
<keyword evidence="1" id="KW-1133">Transmembrane helix</keyword>
<feature type="transmembrane region" description="Helical" evidence="1">
    <location>
        <begin position="33"/>
        <end position="52"/>
    </location>
</feature>
<comment type="caution">
    <text evidence="3">The sequence shown here is derived from an EMBL/GenBank/DDBJ whole genome shotgun (WGS) entry which is preliminary data.</text>
</comment>
<dbReference type="EMBL" id="VFNV01000001">
    <property type="protein sequence ID" value="TQK76203.1"/>
    <property type="molecule type" value="Genomic_DNA"/>
</dbReference>
<organism evidence="3 4">
    <name type="scientific">Rarobacter incanus</name>
    <dbReference type="NCBI Taxonomy" id="153494"/>
    <lineage>
        <taxon>Bacteria</taxon>
        <taxon>Bacillati</taxon>
        <taxon>Actinomycetota</taxon>
        <taxon>Actinomycetes</taxon>
        <taxon>Micrococcales</taxon>
        <taxon>Rarobacteraceae</taxon>
        <taxon>Rarobacter</taxon>
    </lineage>
</organism>
<reference evidence="3 4" key="1">
    <citation type="submission" date="2019-06" db="EMBL/GenBank/DDBJ databases">
        <title>Sequencing the genomes of 1000 actinobacteria strains.</title>
        <authorList>
            <person name="Klenk H.-P."/>
        </authorList>
    </citation>
    <scope>NUCLEOTIDE SEQUENCE [LARGE SCALE GENOMIC DNA]</scope>
    <source>
        <strain evidence="3 4">DSM 10596</strain>
    </source>
</reference>
<name>A0A542SNL0_9MICO</name>
<sequence length="397" mass="41637">MTLPTSTDSPPRAWTAAPVTPPVAVRRGRAPRLWITVVVLLIAAVAIVAALTPRTSSTPFAPDNPSATGGRALAQVLRAQGVQIQYVTTNEEALSALAKGGAETTLLVAKDFGMSRSQAKELAGSSASSILAIDPGPELMEALLPGTSAGDSGAYGDVLRAGCDDADAVAAQTYGPAARGLSTTADGVTRCFGAGGTYSMIVGGDSRVTLLDAAAPLTNEHLASNGNAALGLRLAGKHRSLVWMVPDMLKMQQGAADSSIVATRPWLISTPFAAFLAVLLAALWRGRRFGPLIAERLQVVVGPEEIARGRARMYRSSRDYEHCAALLRAATLSRISAQGLVPRGAHREQVVQELARASTIPAQWIDAMFYGSAPGSPNELQELANQLQQLENEVRKL</sequence>
<evidence type="ECO:0000259" key="2">
    <source>
        <dbReference type="Pfam" id="PF14258"/>
    </source>
</evidence>
<protein>
    <recommendedName>
        <fullName evidence="2">DUF4350 domain-containing protein</fullName>
    </recommendedName>
</protein>
<evidence type="ECO:0000313" key="4">
    <source>
        <dbReference type="Proteomes" id="UP000316181"/>
    </source>
</evidence>
<gene>
    <name evidence="3" type="ORF">FB389_0863</name>
</gene>
<dbReference type="Pfam" id="PF14258">
    <property type="entry name" value="DUF4350"/>
    <property type="match status" value="1"/>
</dbReference>
<feature type="domain" description="DUF4350" evidence="2">
    <location>
        <begin position="62"/>
        <end position="234"/>
    </location>
</feature>